<evidence type="ECO:0000313" key="3">
    <source>
        <dbReference type="EMBL" id="HIU02058.1"/>
    </source>
</evidence>
<dbReference type="Pfam" id="PF19583">
    <property type="entry name" value="ODP"/>
    <property type="match status" value="1"/>
</dbReference>
<dbReference type="PANTHER" id="PTHR43717:SF1">
    <property type="entry name" value="ANAEROBIC NITRIC OXIDE REDUCTASE FLAVORUBREDOXIN"/>
    <property type="match status" value="1"/>
</dbReference>
<dbReference type="InterPro" id="IPR036866">
    <property type="entry name" value="RibonucZ/Hydroxyglut_hydro"/>
</dbReference>
<dbReference type="Pfam" id="PF00258">
    <property type="entry name" value="Flavodoxin_1"/>
    <property type="match status" value="1"/>
</dbReference>
<comment type="caution">
    <text evidence="3">The sequence shown here is derived from an EMBL/GenBank/DDBJ whole genome shotgun (WGS) entry which is preliminary data.</text>
</comment>
<dbReference type="GO" id="GO:0010181">
    <property type="term" value="F:FMN binding"/>
    <property type="evidence" value="ECO:0007669"/>
    <property type="project" value="InterPro"/>
</dbReference>
<dbReference type="PROSITE" id="PS50902">
    <property type="entry name" value="FLAVODOXIN_LIKE"/>
    <property type="match status" value="1"/>
</dbReference>
<reference evidence="3" key="1">
    <citation type="submission" date="2020-10" db="EMBL/GenBank/DDBJ databases">
        <authorList>
            <person name="Gilroy R."/>
        </authorList>
    </citation>
    <scope>NUCLEOTIDE SEQUENCE</scope>
    <source>
        <strain evidence="3">CHK187-14744</strain>
    </source>
</reference>
<evidence type="ECO:0000256" key="1">
    <source>
        <dbReference type="ARBA" id="ARBA00007121"/>
    </source>
</evidence>
<comment type="similarity">
    <text evidence="1">In the N-terminal section; belongs to the zinc metallo-hydrolase group 3 family.</text>
</comment>
<dbReference type="GO" id="GO:0009055">
    <property type="term" value="F:electron transfer activity"/>
    <property type="evidence" value="ECO:0007669"/>
    <property type="project" value="InterPro"/>
</dbReference>
<reference evidence="3" key="2">
    <citation type="journal article" date="2021" name="PeerJ">
        <title>Extensive microbial diversity within the chicken gut microbiome revealed by metagenomics and culture.</title>
        <authorList>
            <person name="Gilroy R."/>
            <person name="Ravi A."/>
            <person name="Getino M."/>
            <person name="Pursley I."/>
            <person name="Horton D.L."/>
            <person name="Alikhan N.F."/>
            <person name="Baker D."/>
            <person name="Gharbi K."/>
            <person name="Hall N."/>
            <person name="Watson M."/>
            <person name="Adriaenssens E.M."/>
            <person name="Foster-Nyarko E."/>
            <person name="Jarju S."/>
            <person name="Secka A."/>
            <person name="Antonio M."/>
            <person name="Oren A."/>
            <person name="Chaudhuri R.R."/>
            <person name="La Ragione R."/>
            <person name="Hildebrand F."/>
            <person name="Pallen M.J."/>
        </authorList>
    </citation>
    <scope>NUCLEOTIDE SEQUENCE</scope>
    <source>
        <strain evidence="3">CHK187-14744</strain>
    </source>
</reference>
<dbReference type="Gene3D" id="3.40.50.360">
    <property type="match status" value="1"/>
</dbReference>
<dbReference type="SMART" id="SM00849">
    <property type="entry name" value="Lactamase_B"/>
    <property type="match status" value="1"/>
</dbReference>
<dbReference type="InterPro" id="IPR016440">
    <property type="entry name" value="Rubredoxin-O_OxRdtase"/>
</dbReference>
<gene>
    <name evidence="3" type="ORF">IAB63_02260</name>
</gene>
<dbReference type="InterPro" id="IPR001279">
    <property type="entry name" value="Metallo-B-lactamas"/>
</dbReference>
<feature type="domain" description="Flavodoxin-like" evidence="2">
    <location>
        <begin position="257"/>
        <end position="397"/>
    </location>
</feature>
<dbReference type="CDD" id="cd07709">
    <property type="entry name" value="flavodiiron_proteins_MBL-fold"/>
    <property type="match status" value="1"/>
</dbReference>
<dbReference type="Proteomes" id="UP000824164">
    <property type="component" value="Unassembled WGS sequence"/>
</dbReference>
<dbReference type="Gene3D" id="3.60.15.10">
    <property type="entry name" value="Ribonuclease Z/Hydroxyacylglutathione hydrolase-like"/>
    <property type="match status" value="1"/>
</dbReference>
<protein>
    <submittedName>
        <fullName evidence="3">FprA family A-type flavoprotein</fullName>
    </submittedName>
</protein>
<name>A0A9D1KW63_9FIRM</name>
<organism evidence="3 4">
    <name type="scientific">Candidatus Onthocola gallistercoris</name>
    <dbReference type="NCBI Taxonomy" id="2840876"/>
    <lineage>
        <taxon>Bacteria</taxon>
        <taxon>Bacillati</taxon>
        <taxon>Bacillota</taxon>
        <taxon>Bacilli</taxon>
        <taxon>Candidatus Onthocola</taxon>
    </lineage>
</organism>
<dbReference type="EMBL" id="DVLT01000014">
    <property type="protein sequence ID" value="HIU02058.1"/>
    <property type="molecule type" value="Genomic_DNA"/>
</dbReference>
<dbReference type="SUPFAM" id="SSF52218">
    <property type="entry name" value="Flavoproteins"/>
    <property type="match status" value="1"/>
</dbReference>
<dbReference type="SUPFAM" id="SSF56281">
    <property type="entry name" value="Metallo-hydrolase/oxidoreductase"/>
    <property type="match status" value="1"/>
</dbReference>
<dbReference type="InterPro" id="IPR001226">
    <property type="entry name" value="Flavodoxin_CS"/>
</dbReference>
<dbReference type="InterPro" id="IPR045761">
    <property type="entry name" value="ODP_dom"/>
</dbReference>
<sequence length="400" mass="44772">MQCTRKVTDSIYWVGGNDRRLALFENIFPIPRGVSYNSYVILDEKTALMDTADFSISRQFMENVAYALGGRDLDYMVIDHMEPDHCANIQMLKEKYPNVKIVGNAKTFQMIGQFYDLDLADEDKVVVKEGDTLELGSHTLTFVMAPMVHWPEAMVSYEVSEKILFSADAFGSFGALDGRIFNDEIHFERDWMDDARRYYTNIVGKYGAQVQMLLKKASALDIRMICPLHGPIWRSDLNVLLTKYDQWSKYEAEEKGVLIIYGSMYGNTEGVAGALSVKLADAGVKEMAVYDVSKTHMSELIAEAFRYSHIVLACPTYNGGIYPPMDALLHDMKALNMSNKVFAVIENGTWAPASGRLMTAVLETLKGCSVLDTKVTVKSTLKPDKEAELDALCQAITASL</sequence>
<dbReference type="PIRSF" id="PIRSF005243">
    <property type="entry name" value="ROO"/>
    <property type="match status" value="1"/>
</dbReference>
<dbReference type="InterPro" id="IPR008254">
    <property type="entry name" value="Flavodoxin/NO_synth"/>
</dbReference>
<dbReference type="InterPro" id="IPR029039">
    <property type="entry name" value="Flavoprotein-like_sf"/>
</dbReference>
<accession>A0A9D1KW63</accession>
<proteinExistence type="inferred from homology"/>
<dbReference type="PANTHER" id="PTHR43717">
    <property type="entry name" value="ANAEROBIC NITRIC OXIDE REDUCTASE FLAVORUBREDOXIN"/>
    <property type="match status" value="1"/>
</dbReference>
<evidence type="ECO:0000313" key="4">
    <source>
        <dbReference type="Proteomes" id="UP000824164"/>
    </source>
</evidence>
<dbReference type="PROSITE" id="PS00201">
    <property type="entry name" value="FLAVODOXIN"/>
    <property type="match status" value="1"/>
</dbReference>
<evidence type="ECO:0000259" key="2">
    <source>
        <dbReference type="PROSITE" id="PS50902"/>
    </source>
</evidence>
<dbReference type="AlphaFoldDB" id="A0A9D1KW63"/>
<dbReference type="GO" id="GO:0046872">
    <property type="term" value="F:metal ion binding"/>
    <property type="evidence" value="ECO:0007669"/>
    <property type="project" value="InterPro"/>
</dbReference>
<dbReference type="GO" id="GO:0016651">
    <property type="term" value="F:oxidoreductase activity, acting on NAD(P)H"/>
    <property type="evidence" value="ECO:0007669"/>
    <property type="project" value="UniProtKB-ARBA"/>
</dbReference>